<evidence type="ECO:0000313" key="4">
    <source>
        <dbReference type="Proteomes" id="UP000007755"/>
    </source>
</evidence>
<evidence type="ECO:0000256" key="2">
    <source>
        <dbReference type="SAM" id="Phobius"/>
    </source>
</evidence>
<dbReference type="AlphaFoldDB" id="F4WBP5"/>
<accession>F4WBP5</accession>
<proteinExistence type="predicted"/>
<keyword evidence="2" id="KW-0812">Transmembrane</keyword>
<keyword evidence="2" id="KW-1133">Transmembrane helix</keyword>
<feature type="region of interest" description="Disordered" evidence="1">
    <location>
        <begin position="374"/>
        <end position="393"/>
    </location>
</feature>
<protein>
    <submittedName>
        <fullName evidence="3">Uncharacterized protein</fullName>
    </submittedName>
</protein>
<keyword evidence="4" id="KW-1185">Reference proteome</keyword>
<dbReference type="InParanoid" id="F4WBP5"/>
<feature type="transmembrane region" description="Helical" evidence="2">
    <location>
        <begin position="86"/>
        <end position="112"/>
    </location>
</feature>
<organism evidence="4">
    <name type="scientific">Acromyrmex echinatior</name>
    <name type="common">Panamanian leafcutter ant</name>
    <name type="synonym">Acromyrmex octospinosus echinatior</name>
    <dbReference type="NCBI Taxonomy" id="103372"/>
    <lineage>
        <taxon>Eukaryota</taxon>
        <taxon>Metazoa</taxon>
        <taxon>Ecdysozoa</taxon>
        <taxon>Arthropoda</taxon>
        <taxon>Hexapoda</taxon>
        <taxon>Insecta</taxon>
        <taxon>Pterygota</taxon>
        <taxon>Neoptera</taxon>
        <taxon>Endopterygota</taxon>
        <taxon>Hymenoptera</taxon>
        <taxon>Apocrita</taxon>
        <taxon>Aculeata</taxon>
        <taxon>Formicoidea</taxon>
        <taxon>Formicidae</taxon>
        <taxon>Myrmicinae</taxon>
        <taxon>Acromyrmex</taxon>
    </lineage>
</organism>
<gene>
    <name evidence="3" type="ORF">G5I_02964</name>
</gene>
<name>F4WBP5_ACREC</name>
<dbReference type="Proteomes" id="UP000007755">
    <property type="component" value="Unassembled WGS sequence"/>
</dbReference>
<evidence type="ECO:0000313" key="3">
    <source>
        <dbReference type="EMBL" id="EGI68323.1"/>
    </source>
</evidence>
<dbReference type="EMBL" id="GL888066">
    <property type="protein sequence ID" value="EGI68323.1"/>
    <property type="molecule type" value="Genomic_DNA"/>
</dbReference>
<reference evidence="3" key="1">
    <citation type="submission" date="2011-02" db="EMBL/GenBank/DDBJ databases">
        <title>The genome of the leaf-cutting ant Acromyrmex echinatior suggests key adaptations to social evolution and fungus farming.</title>
        <authorList>
            <person name="Nygaard S."/>
            <person name="Zhang G."/>
        </authorList>
    </citation>
    <scope>NUCLEOTIDE SEQUENCE</scope>
</reference>
<keyword evidence="2" id="KW-0472">Membrane</keyword>
<sequence>MSAVKISRNSGEMPGKIVCPREESLVYKVFDSGLKQSLFLPGLSALSTKLITVQRALFCLVCLFLPTAHPTSPSLTHEILSFLFPLFLFLSPLPIAISLDLCVVVSFLSLFLSLPSRLSFSPQTFCRMACFTAGTAGLLRLRPVCLLEKSPLRSVSIVVAAASRWRGCARFSIIARVLPSPEERSRDSRVHLPCLAPPRRAELRCAAPRCAALNRHGRKPRYAQRDITITIRCSGSELKAQLLNNGMSRDVLYVSRLCRTKCYRITHSPAIRGRAPLDVKAHRRGCPSASESMRRCRCRRRGVGDSRVGGGVPSTAGKGYGRLQGAPAAHVSRGGAAWRDVGVARRGMAWRGMAWRAHAVGLACSFRLASSPFRKKTSKSSNSDLLQELRPLT</sequence>
<evidence type="ECO:0000256" key="1">
    <source>
        <dbReference type="SAM" id="MobiDB-lite"/>
    </source>
</evidence>